<organism evidence="5 6">
    <name type="scientific">Vitrella brassicaformis (strain CCMP3155)</name>
    <dbReference type="NCBI Taxonomy" id="1169540"/>
    <lineage>
        <taxon>Eukaryota</taxon>
        <taxon>Sar</taxon>
        <taxon>Alveolata</taxon>
        <taxon>Colpodellida</taxon>
        <taxon>Vitrellaceae</taxon>
        <taxon>Vitrella</taxon>
    </lineage>
</organism>
<dbReference type="VEuPathDB" id="CryptoDB:Vbra_18040"/>
<evidence type="ECO:0000313" key="6">
    <source>
        <dbReference type="Proteomes" id="UP000041254"/>
    </source>
</evidence>
<dbReference type="SUPFAM" id="SSF52096">
    <property type="entry name" value="ClpP/crotonase"/>
    <property type="match status" value="1"/>
</dbReference>
<sequence length="394" mass="43242">METINEGDAPALLTGELNLTQHPNGLMEFVLNRPKVLNALSVDQVACIGEYLWILDHKRGKECQAILMRGEGQKAFCAGGDVRRMAEGEAAYSVRFFSREYLMDYRTSQLKKPYVALWNGIVMGGGVGISVHGSYRIATEKTMLAMPEGNIGLFPDVGASHALAPLKGFGLYLGLTGARLNGADVLRHGLATHFVPSESVESLIQELREAPLGDCDVGAAHQAVKTLLAKYGKSLDEVAKTLPPSVDQEALSAVDQVMSPPSASLSEVMGRLRERIGSSQGQIKDFLQKAESAIRAKCPMSCVVWHRLLKEVTKPDGSVIDLADCLRFDFALAQAMTVHDSYNFREGVRAALIDKDQQPKWQPPTIEDMEHDTQRIDMLFQCPQGERLDDVVKM</sequence>
<evidence type="ECO:0000256" key="3">
    <source>
        <dbReference type="ARBA" id="ARBA00022801"/>
    </source>
</evidence>
<dbReference type="CDD" id="cd06558">
    <property type="entry name" value="crotonase-like"/>
    <property type="match status" value="1"/>
</dbReference>
<dbReference type="InterPro" id="IPR032259">
    <property type="entry name" value="HIBYL-CoA-H"/>
</dbReference>
<protein>
    <recommendedName>
        <fullName evidence="2">3-hydroxyisobutyryl-CoA hydrolase</fullName>
        <ecNumber evidence="2">3.1.2.4</ecNumber>
    </recommendedName>
</protein>
<dbReference type="GO" id="GO:0006574">
    <property type="term" value="P:L-valine catabolic process"/>
    <property type="evidence" value="ECO:0007669"/>
    <property type="project" value="TreeGrafter"/>
</dbReference>
<dbReference type="AlphaFoldDB" id="A0A0G4GJP6"/>
<gene>
    <name evidence="5" type="ORF">Vbra_18040</name>
</gene>
<keyword evidence="3" id="KW-0378">Hydrolase</keyword>
<name>A0A0G4GJP6_VITBC</name>
<dbReference type="GO" id="GO:0003860">
    <property type="term" value="F:3-hydroxyisobutyryl-CoA hydrolase activity"/>
    <property type="evidence" value="ECO:0007669"/>
    <property type="project" value="UniProtKB-EC"/>
</dbReference>
<dbReference type="STRING" id="1169540.A0A0G4GJP6"/>
<dbReference type="PANTHER" id="PTHR43176">
    <property type="entry name" value="3-HYDROXYISOBUTYRYL-COA HYDROLASE-RELATED"/>
    <property type="match status" value="1"/>
</dbReference>
<proteinExistence type="predicted"/>
<evidence type="ECO:0000313" key="5">
    <source>
        <dbReference type="EMBL" id="CEM30163.1"/>
    </source>
</evidence>
<dbReference type="PhylomeDB" id="A0A0G4GJP6"/>
<dbReference type="OrthoDB" id="1737613at2759"/>
<dbReference type="FunCoup" id="A0A0G4GJP6">
    <property type="interactions" value="218"/>
</dbReference>
<dbReference type="EC" id="3.1.2.4" evidence="2"/>
<dbReference type="Proteomes" id="UP000041254">
    <property type="component" value="Unassembled WGS sequence"/>
</dbReference>
<dbReference type="NCBIfam" id="NF004127">
    <property type="entry name" value="PRK05617.1"/>
    <property type="match status" value="1"/>
</dbReference>
<keyword evidence="6" id="KW-1185">Reference proteome</keyword>
<dbReference type="PANTHER" id="PTHR43176:SF3">
    <property type="entry name" value="3-HYDROXYISOBUTYRYL-COA HYDROLASE, MITOCHONDRIAL"/>
    <property type="match status" value="1"/>
</dbReference>
<reference evidence="5 6" key="1">
    <citation type="submission" date="2014-11" db="EMBL/GenBank/DDBJ databases">
        <authorList>
            <person name="Zhu J."/>
            <person name="Qi W."/>
            <person name="Song R."/>
        </authorList>
    </citation>
    <scope>NUCLEOTIDE SEQUENCE [LARGE SCALE GENOMIC DNA]</scope>
</reference>
<dbReference type="InParanoid" id="A0A0G4GJP6"/>
<evidence type="ECO:0000256" key="2">
    <source>
        <dbReference type="ARBA" id="ARBA00011915"/>
    </source>
</evidence>
<feature type="domain" description="Enoyl-CoA hydratase/isomerase" evidence="4">
    <location>
        <begin position="29"/>
        <end position="372"/>
    </location>
</feature>
<dbReference type="Pfam" id="PF16113">
    <property type="entry name" value="ECH_2"/>
    <property type="match status" value="1"/>
</dbReference>
<dbReference type="Gene3D" id="3.90.226.10">
    <property type="entry name" value="2-enoyl-CoA Hydratase, Chain A, domain 1"/>
    <property type="match status" value="1"/>
</dbReference>
<evidence type="ECO:0000256" key="1">
    <source>
        <dbReference type="ARBA" id="ARBA00001709"/>
    </source>
</evidence>
<dbReference type="EMBL" id="CDMY01000688">
    <property type="protein sequence ID" value="CEM30163.1"/>
    <property type="molecule type" value="Genomic_DNA"/>
</dbReference>
<comment type="catalytic activity">
    <reaction evidence="1">
        <text>3-hydroxy-2-methylpropanoyl-CoA + H2O = 3-hydroxy-2-methylpropanoate + CoA + H(+)</text>
        <dbReference type="Rhea" id="RHEA:20888"/>
        <dbReference type="ChEBI" id="CHEBI:11805"/>
        <dbReference type="ChEBI" id="CHEBI:15377"/>
        <dbReference type="ChEBI" id="CHEBI:15378"/>
        <dbReference type="ChEBI" id="CHEBI:57287"/>
        <dbReference type="ChEBI" id="CHEBI:57340"/>
        <dbReference type="EC" id="3.1.2.4"/>
    </reaction>
</comment>
<evidence type="ECO:0000259" key="4">
    <source>
        <dbReference type="Pfam" id="PF16113"/>
    </source>
</evidence>
<dbReference type="OMA" id="AYRNNEH"/>
<accession>A0A0G4GJP6</accession>
<dbReference type="InterPro" id="IPR029045">
    <property type="entry name" value="ClpP/crotonase-like_dom_sf"/>
</dbReference>
<dbReference type="InterPro" id="IPR045004">
    <property type="entry name" value="ECH_dom"/>
</dbReference>